<evidence type="ECO:0000313" key="2">
    <source>
        <dbReference type="EMBL" id="EKC37859.1"/>
    </source>
</evidence>
<dbReference type="PANTHER" id="PTHR16212:SF4">
    <property type="entry name" value="FOCADHESIN"/>
    <property type="match status" value="1"/>
</dbReference>
<dbReference type="HOGENOM" id="CLU_687451_0_0_1"/>
<evidence type="ECO:0000259" key="1">
    <source>
        <dbReference type="Pfam" id="PF11229"/>
    </source>
</evidence>
<dbReference type="Pfam" id="PF11229">
    <property type="entry name" value="Focadhesin"/>
    <property type="match status" value="1"/>
</dbReference>
<protein>
    <recommendedName>
        <fullName evidence="1">Focadhesin C-terminal domain-containing protein</fullName>
    </recommendedName>
</protein>
<name>K1R2S9_MAGGI</name>
<dbReference type="InterPro" id="IPR045163">
    <property type="entry name" value="Focadhesin/RST1"/>
</dbReference>
<gene>
    <name evidence="2" type="ORF">CGI_10019408</name>
</gene>
<dbReference type="GO" id="GO:0060147">
    <property type="term" value="P:regulation of post-transcriptional gene silencing"/>
    <property type="evidence" value="ECO:0007669"/>
    <property type="project" value="InterPro"/>
</dbReference>
<feature type="domain" description="Focadhesin C-terminal" evidence="1">
    <location>
        <begin position="287"/>
        <end position="395"/>
    </location>
</feature>
<dbReference type="AlphaFoldDB" id="K1R2S9"/>
<proteinExistence type="predicted"/>
<accession>K1R2S9</accession>
<sequence length="401" mass="43579">MGIHFPRYVDRESPNVQGNAILSLGGLVLASQRYWTNLDKESQGQIDNVKDFQSQSHWATVVMDTLMSLMDVTFQPEGHILGLCQQRTKDDRMTSSFLAQASAVLALSQLTPVIINLDVNRIFGILEILIKWLPGQPEAPEAPVLQTAYGLGLGGLLERLFEEHFLETCGSRETVQVWRALDNLEEACFTGREESCGCLLGLGLAVSSLCTDSKTEARAHVLSVLDKLQSCWQSSQPLDQAHEIMAVDLALISSVAFNSNIISSDRVLSTVSQVVASQTEAPKESSDQEKIAAMSGLLALVGSHRPLTPTSGTMSLSLSALNVDEVVKVIRQVVSMGDDLGLQNSAAWMLGQYYMSASSVTESRASVATSMSYLPESSFLRAVVDFLLDAGRKGNCQSHYT</sequence>
<dbReference type="EMBL" id="JH818336">
    <property type="protein sequence ID" value="EKC37859.1"/>
    <property type="molecule type" value="Genomic_DNA"/>
</dbReference>
<dbReference type="InterPro" id="IPR021392">
    <property type="entry name" value="Focadhesin_C"/>
</dbReference>
<organism evidence="2">
    <name type="scientific">Magallana gigas</name>
    <name type="common">Pacific oyster</name>
    <name type="synonym">Crassostrea gigas</name>
    <dbReference type="NCBI Taxonomy" id="29159"/>
    <lineage>
        <taxon>Eukaryota</taxon>
        <taxon>Metazoa</taxon>
        <taxon>Spiralia</taxon>
        <taxon>Lophotrochozoa</taxon>
        <taxon>Mollusca</taxon>
        <taxon>Bivalvia</taxon>
        <taxon>Autobranchia</taxon>
        <taxon>Pteriomorphia</taxon>
        <taxon>Ostreida</taxon>
        <taxon>Ostreoidea</taxon>
        <taxon>Ostreidae</taxon>
        <taxon>Magallana</taxon>
    </lineage>
</organism>
<reference evidence="2" key="1">
    <citation type="journal article" date="2012" name="Nature">
        <title>The oyster genome reveals stress adaptation and complexity of shell formation.</title>
        <authorList>
            <person name="Zhang G."/>
            <person name="Fang X."/>
            <person name="Guo X."/>
            <person name="Li L."/>
            <person name="Luo R."/>
            <person name="Xu F."/>
            <person name="Yang P."/>
            <person name="Zhang L."/>
            <person name="Wang X."/>
            <person name="Qi H."/>
            <person name="Xiong Z."/>
            <person name="Que H."/>
            <person name="Xie Y."/>
            <person name="Holland P.W."/>
            <person name="Paps J."/>
            <person name="Zhu Y."/>
            <person name="Wu F."/>
            <person name="Chen Y."/>
            <person name="Wang J."/>
            <person name="Peng C."/>
            <person name="Meng J."/>
            <person name="Yang L."/>
            <person name="Liu J."/>
            <person name="Wen B."/>
            <person name="Zhang N."/>
            <person name="Huang Z."/>
            <person name="Zhu Q."/>
            <person name="Feng Y."/>
            <person name="Mount A."/>
            <person name="Hedgecock D."/>
            <person name="Xu Z."/>
            <person name="Liu Y."/>
            <person name="Domazet-Loso T."/>
            <person name="Du Y."/>
            <person name="Sun X."/>
            <person name="Zhang S."/>
            <person name="Liu B."/>
            <person name="Cheng P."/>
            <person name="Jiang X."/>
            <person name="Li J."/>
            <person name="Fan D."/>
            <person name="Wang W."/>
            <person name="Fu W."/>
            <person name="Wang T."/>
            <person name="Wang B."/>
            <person name="Zhang J."/>
            <person name="Peng Z."/>
            <person name="Li Y."/>
            <person name="Li N."/>
            <person name="Wang J."/>
            <person name="Chen M."/>
            <person name="He Y."/>
            <person name="Tan F."/>
            <person name="Song X."/>
            <person name="Zheng Q."/>
            <person name="Huang R."/>
            <person name="Yang H."/>
            <person name="Du X."/>
            <person name="Chen L."/>
            <person name="Yang M."/>
            <person name="Gaffney P.M."/>
            <person name="Wang S."/>
            <person name="Luo L."/>
            <person name="She Z."/>
            <person name="Ming Y."/>
            <person name="Huang W."/>
            <person name="Zhang S."/>
            <person name="Huang B."/>
            <person name="Zhang Y."/>
            <person name="Qu T."/>
            <person name="Ni P."/>
            <person name="Miao G."/>
            <person name="Wang J."/>
            <person name="Wang Q."/>
            <person name="Steinberg C.E."/>
            <person name="Wang H."/>
            <person name="Li N."/>
            <person name="Qian L."/>
            <person name="Zhang G."/>
            <person name="Li Y."/>
            <person name="Yang H."/>
            <person name="Liu X."/>
            <person name="Wang J."/>
            <person name="Yin Y."/>
            <person name="Wang J."/>
        </authorList>
    </citation>
    <scope>NUCLEOTIDE SEQUENCE [LARGE SCALE GENOMIC DNA]</scope>
    <source>
        <strain evidence="2">05x7-T-G4-1.051#20</strain>
    </source>
</reference>
<dbReference type="InParanoid" id="K1R2S9"/>
<dbReference type="PANTHER" id="PTHR16212">
    <property type="entry name" value="FOCADHESIN FAMILY MEMBER"/>
    <property type="match status" value="1"/>
</dbReference>